<feature type="compositionally biased region" description="Basic residues" evidence="2">
    <location>
        <begin position="158"/>
        <end position="171"/>
    </location>
</feature>
<organism evidence="3 4">
    <name type="scientific">Gracilariopsis chorda</name>
    <dbReference type="NCBI Taxonomy" id="448386"/>
    <lineage>
        <taxon>Eukaryota</taxon>
        <taxon>Rhodophyta</taxon>
        <taxon>Florideophyceae</taxon>
        <taxon>Rhodymeniophycidae</taxon>
        <taxon>Gracilariales</taxon>
        <taxon>Gracilariaceae</taxon>
        <taxon>Gracilariopsis</taxon>
    </lineage>
</organism>
<dbReference type="Proteomes" id="UP000247409">
    <property type="component" value="Unassembled WGS sequence"/>
</dbReference>
<proteinExistence type="predicted"/>
<dbReference type="EMBL" id="NBIV01000025">
    <property type="protein sequence ID" value="PXF47362.1"/>
    <property type="molecule type" value="Genomic_DNA"/>
</dbReference>
<feature type="region of interest" description="Disordered" evidence="2">
    <location>
        <begin position="1"/>
        <end position="182"/>
    </location>
</feature>
<feature type="region of interest" description="Disordered" evidence="2">
    <location>
        <begin position="319"/>
        <end position="450"/>
    </location>
</feature>
<keyword evidence="4" id="KW-1185">Reference proteome</keyword>
<protein>
    <submittedName>
        <fullName evidence="3">Uncharacterized protein</fullName>
    </submittedName>
</protein>
<feature type="compositionally biased region" description="Low complexity" evidence="2">
    <location>
        <begin position="84"/>
        <end position="141"/>
    </location>
</feature>
<keyword evidence="1" id="KW-0175">Coiled coil</keyword>
<gene>
    <name evidence="3" type="ORF">BWQ96_02842</name>
</gene>
<sequence length="615" mass="67371">MLEPSKRRSRPPVVPQNVLTLLPPLRSVPPPARPFRASSPSMNCKHGNDAKKPPPVVEMPAMRCRKPLASSSSPPNSPHTAFPHSYSSSHSCKSHPSASNAKLSSTPSSSNYHTSSASPPESSSVSPQSNSQQTPSTSSSIPTPPFQIKSQEQSGYQPRKRPTHSGIIRKKPSSETEGGTIPDAIRHMTCIAAEHIVGRPNATIAQALHRLSLLDSVPRRRGRPSKSEVEQRSRLDRLRSELCEEMHQLRVKHDSLTRVEPPAQSMKAATKRPPIANVTGVLGAESTGSTNQAGIQSTTNNDSNSASKQACTILKGNGETKEGAMSGHAVPCKRKQAMKTGSTPDTMKTYNVSSSSGQSDVNETTAGAKKKKKMSTGGGDECGRGVKRNADSTDVEQSGRSCKSPKQTDDEEKMLNRNAGEILEARGGDSDNNNECREKDGETGRDEKQAVIESLQREISEVREQLQRESKRADELEEALNVEVQVHASNTAQEEMLKEKVKALEKEVERYERKVTEGEDEIREKRAALKELMAQVKELESRRCEGCGGCRSKTWREDDSVGGEDTTQCQVDGLKEYVETLNARLKRVLQRNRRMQQRLYELAGRHGSFGVGEVT</sequence>
<dbReference type="AlphaFoldDB" id="A0A2V3IYY0"/>
<evidence type="ECO:0000256" key="2">
    <source>
        <dbReference type="SAM" id="MobiDB-lite"/>
    </source>
</evidence>
<feature type="region of interest" description="Disordered" evidence="2">
    <location>
        <begin position="286"/>
        <end position="307"/>
    </location>
</feature>
<feature type="compositionally biased region" description="Basic and acidic residues" evidence="2">
    <location>
        <begin position="381"/>
        <end position="391"/>
    </location>
</feature>
<feature type="coiled-coil region" evidence="1">
    <location>
        <begin position="571"/>
        <end position="598"/>
    </location>
</feature>
<dbReference type="OrthoDB" id="10678160at2759"/>
<feature type="compositionally biased region" description="Polar residues" evidence="2">
    <location>
        <begin position="339"/>
        <end position="365"/>
    </location>
</feature>
<name>A0A2V3IYY0_9FLOR</name>
<feature type="compositionally biased region" description="Polar residues" evidence="2">
    <location>
        <begin position="395"/>
        <end position="405"/>
    </location>
</feature>
<feature type="compositionally biased region" description="Basic and acidic residues" evidence="2">
    <location>
        <begin position="423"/>
        <end position="450"/>
    </location>
</feature>
<evidence type="ECO:0000313" key="3">
    <source>
        <dbReference type="EMBL" id="PXF47362.1"/>
    </source>
</evidence>
<reference evidence="3 4" key="1">
    <citation type="journal article" date="2018" name="Mol. Biol. Evol.">
        <title>Analysis of the draft genome of the red seaweed Gracilariopsis chorda provides insights into genome size evolution in Rhodophyta.</title>
        <authorList>
            <person name="Lee J."/>
            <person name="Yang E.C."/>
            <person name="Graf L."/>
            <person name="Yang J.H."/>
            <person name="Qiu H."/>
            <person name="Zel Zion U."/>
            <person name="Chan C.X."/>
            <person name="Stephens T.G."/>
            <person name="Weber A.P.M."/>
            <person name="Boo G.H."/>
            <person name="Boo S.M."/>
            <person name="Kim K.M."/>
            <person name="Shin Y."/>
            <person name="Jung M."/>
            <person name="Lee S.J."/>
            <person name="Yim H.S."/>
            <person name="Lee J.H."/>
            <person name="Bhattacharya D."/>
            <person name="Yoon H.S."/>
        </authorList>
    </citation>
    <scope>NUCLEOTIDE SEQUENCE [LARGE SCALE GENOMIC DNA]</scope>
    <source>
        <strain evidence="3 4">SKKU-2015</strain>
        <tissue evidence="3">Whole body</tissue>
    </source>
</reference>
<evidence type="ECO:0000256" key="1">
    <source>
        <dbReference type="SAM" id="Coils"/>
    </source>
</evidence>
<accession>A0A2V3IYY0</accession>
<comment type="caution">
    <text evidence="3">The sequence shown here is derived from an EMBL/GenBank/DDBJ whole genome shotgun (WGS) entry which is preliminary data.</text>
</comment>
<evidence type="ECO:0000313" key="4">
    <source>
        <dbReference type="Proteomes" id="UP000247409"/>
    </source>
</evidence>